<accession>A0ABY4NN18</accession>
<keyword evidence="1" id="KW-0472">Membrane</keyword>
<keyword evidence="1" id="KW-1133">Transmembrane helix</keyword>
<dbReference type="EMBL" id="CP091196">
    <property type="protein sequence ID" value="UQS21940.1"/>
    <property type="molecule type" value="Genomic_DNA"/>
</dbReference>
<sequence length="167" mass="17222">MVPMVVAAPGACHPRMGIAPHLVPGARSVLECPMRISDAEEPLAARRRLVLAGVAGFVVGAGMIGLLWASTTAVSGPTADAKAACAALSRAQPLPEGRVGRGTLEPGVLQHIMAADALASAAAEVSSTYDDLADHIDGVRRMALSLNFADPNGRRHLAQAREICDTI</sequence>
<keyword evidence="1" id="KW-0812">Transmembrane</keyword>
<name>A0ABY4NN18_9PSEU</name>
<organism evidence="2 3">
    <name type="scientific">Amycolatopsis thermalba</name>
    <dbReference type="NCBI Taxonomy" id="944492"/>
    <lineage>
        <taxon>Bacteria</taxon>
        <taxon>Bacillati</taxon>
        <taxon>Actinomycetota</taxon>
        <taxon>Actinomycetes</taxon>
        <taxon>Pseudonocardiales</taxon>
        <taxon>Pseudonocardiaceae</taxon>
        <taxon>Amycolatopsis</taxon>
    </lineage>
</organism>
<evidence type="ECO:0000313" key="2">
    <source>
        <dbReference type="EMBL" id="UQS21940.1"/>
    </source>
</evidence>
<dbReference type="Proteomes" id="UP000830158">
    <property type="component" value="Chromosome"/>
</dbReference>
<evidence type="ECO:0000313" key="3">
    <source>
        <dbReference type="Proteomes" id="UP000830158"/>
    </source>
</evidence>
<reference evidence="2" key="1">
    <citation type="submission" date="2022-01" db="EMBL/GenBank/DDBJ databases">
        <title>PSI-footprinting approach for the identification of protein synthesis inhibitor producers.</title>
        <authorList>
            <person name="Handel F."/>
            <person name="Kulik A."/>
            <person name="Wex K.W."/>
            <person name="Berscheid A."/>
            <person name="Saur J.S."/>
            <person name="Winkler A."/>
            <person name="Wibberg D."/>
            <person name="Kalinowski J."/>
            <person name="Broetz-Oesterhelt H."/>
            <person name="Mast Y."/>
        </authorList>
    </citation>
    <scope>NUCLEOTIDE SEQUENCE</scope>
    <source>
        <strain evidence="2">KNN 49.3e</strain>
    </source>
</reference>
<feature type="transmembrane region" description="Helical" evidence="1">
    <location>
        <begin position="49"/>
        <end position="69"/>
    </location>
</feature>
<evidence type="ECO:0000256" key="1">
    <source>
        <dbReference type="SAM" id="Phobius"/>
    </source>
</evidence>
<gene>
    <name evidence="2" type="ORF">L1857_03425</name>
</gene>
<protein>
    <submittedName>
        <fullName evidence="2">Uncharacterized protein</fullName>
    </submittedName>
</protein>
<proteinExistence type="predicted"/>
<keyword evidence="3" id="KW-1185">Reference proteome</keyword>
<dbReference type="RefSeq" id="WP_249464434.1">
    <property type="nucleotide sequence ID" value="NZ_CP091196.1"/>
</dbReference>